<dbReference type="PANTHER" id="PTHR21879:SF6">
    <property type="entry name" value="OSIRIS 19, ISOFORM A"/>
    <property type="match status" value="1"/>
</dbReference>
<comment type="caution">
    <text evidence="2">The sequence shown here is derived from an EMBL/GenBank/DDBJ whole genome shotgun (WGS) entry which is preliminary data.</text>
</comment>
<accession>A0ABQ8TUD6</accession>
<evidence type="ECO:0000313" key="3">
    <source>
        <dbReference type="Proteomes" id="UP001148838"/>
    </source>
</evidence>
<dbReference type="Pfam" id="PF07898">
    <property type="entry name" value="DUF1676"/>
    <property type="match status" value="1"/>
</dbReference>
<feature type="transmembrane region" description="Helical" evidence="1">
    <location>
        <begin position="176"/>
        <end position="201"/>
    </location>
</feature>
<evidence type="ECO:0000313" key="2">
    <source>
        <dbReference type="EMBL" id="KAJ4450326.1"/>
    </source>
</evidence>
<feature type="non-terminal residue" evidence="2">
    <location>
        <position position="1"/>
    </location>
</feature>
<name>A0ABQ8TUD6_PERAM</name>
<keyword evidence="3" id="KW-1185">Reference proteome</keyword>
<feature type="transmembrane region" description="Helical" evidence="1">
    <location>
        <begin position="207"/>
        <end position="226"/>
    </location>
</feature>
<dbReference type="Proteomes" id="UP001148838">
    <property type="component" value="Unassembled WGS sequence"/>
</dbReference>
<organism evidence="2 3">
    <name type="scientific">Periplaneta americana</name>
    <name type="common">American cockroach</name>
    <name type="synonym">Blatta americana</name>
    <dbReference type="NCBI Taxonomy" id="6978"/>
    <lineage>
        <taxon>Eukaryota</taxon>
        <taxon>Metazoa</taxon>
        <taxon>Ecdysozoa</taxon>
        <taxon>Arthropoda</taxon>
        <taxon>Hexapoda</taxon>
        <taxon>Insecta</taxon>
        <taxon>Pterygota</taxon>
        <taxon>Neoptera</taxon>
        <taxon>Polyneoptera</taxon>
        <taxon>Dictyoptera</taxon>
        <taxon>Blattodea</taxon>
        <taxon>Blattoidea</taxon>
        <taxon>Blattidae</taxon>
        <taxon>Blattinae</taxon>
        <taxon>Periplaneta</taxon>
    </lineage>
</organism>
<keyword evidence="1" id="KW-0812">Transmembrane</keyword>
<feature type="transmembrane region" description="Helical" evidence="1">
    <location>
        <begin position="22"/>
        <end position="39"/>
    </location>
</feature>
<reference evidence="2 3" key="1">
    <citation type="journal article" date="2022" name="Allergy">
        <title>Genome assembly and annotation of Periplaneta americana reveal a comprehensive cockroach allergen profile.</title>
        <authorList>
            <person name="Wang L."/>
            <person name="Xiong Q."/>
            <person name="Saelim N."/>
            <person name="Wang L."/>
            <person name="Nong W."/>
            <person name="Wan A.T."/>
            <person name="Shi M."/>
            <person name="Liu X."/>
            <person name="Cao Q."/>
            <person name="Hui J.H.L."/>
            <person name="Sookrung N."/>
            <person name="Leung T.F."/>
            <person name="Tungtrongchitr A."/>
            <person name="Tsui S.K.W."/>
        </authorList>
    </citation>
    <scope>NUCLEOTIDE SEQUENCE [LARGE SCALE GENOMIC DNA]</scope>
    <source>
        <strain evidence="2">PWHHKU_190912</strain>
    </source>
</reference>
<dbReference type="PANTHER" id="PTHR21879">
    <property type="entry name" value="FI03362P-RELATED-RELATED"/>
    <property type="match status" value="1"/>
</dbReference>
<keyword evidence="1" id="KW-1133">Transmembrane helix</keyword>
<keyword evidence="1" id="KW-0472">Membrane</keyword>
<evidence type="ECO:0008006" key="4">
    <source>
        <dbReference type="Google" id="ProtNLM"/>
    </source>
</evidence>
<dbReference type="InterPro" id="IPR012464">
    <property type="entry name" value="DUF1676"/>
</dbReference>
<proteinExistence type="predicted"/>
<gene>
    <name evidence="2" type="ORF">ANN_01746</name>
</gene>
<evidence type="ECO:0000256" key="1">
    <source>
        <dbReference type="SAM" id="Phobius"/>
    </source>
</evidence>
<protein>
    <recommendedName>
        <fullName evidence="4">Osiris 19</fullName>
    </recommendedName>
</protein>
<dbReference type="EMBL" id="JAJSOF020000003">
    <property type="protein sequence ID" value="KAJ4450326.1"/>
    <property type="molecule type" value="Genomic_DNA"/>
</dbReference>
<sequence length="270" mass="29389">SSRTQLQCTQGISEGVIKVQMASFWCVVVLAALASFAGAQPTKTKVSLKLESAMEQMKSECSQGTSESAIACLKYKVLTAIDELYKNDTVEVSETVTVVRNTAPSEEARGMLDQLENYVQTHDVLVKLPGDSQLTFSPRNVHNGELNLSLKFDQDDSAEVSEARKKKLKKSKLKKILIPIAVFMLLKALTMIPLFIGILGIKAWNALQLSFGSFVLSFALAIFQLCKKLAGDSAPPQPIVAHATGWDAQRSFDTGFDAQDMAYSAYAQGA</sequence>